<dbReference type="InterPro" id="IPR011645">
    <property type="entry name" value="HNOB_dom_associated"/>
</dbReference>
<organism evidence="9 10">
    <name type="scientific">Acaryochloris marina (strain MBIC 11017)</name>
    <dbReference type="NCBI Taxonomy" id="329726"/>
    <lineage>
        <taxon>Bacteria</taxon>
        <taxon>Bacillati</taxon>
        <taxon>Cyanobacteriota</taxon>
        <taxon>Cyanophyceae</taxon>
        <taxon>Acaryochloridales</taxon>
        <taxon>Acaryochloridaceae</taxon>
        <taxon>Acaryochloris</taxon>
    </lineage>
</organism>
<dbReference type="InterPro" id="IPR042463">
    <property type="entry name" value="HNOB_dom_associated_sf"/>
</dbReference>
<dbReference type="SUPFAM" id="SSF47384">
    <property type="entry name" value="Homodimeric domain of signal transducing histidine kinase"/>
    <property type="match status" value="1"/>
</dbReference>
<dbReference type="CDD" id="cd00082">
    <property type="entry name" value="HisKA"/>
    <property type="match status" value="1"/>
</dbReference>
<dbReference type="InterPro" id="IPR003594">
    <property type="entry name" value="HATPase_dom"/>
</dbReference>
<evidence type="ECO:0000256" key="3">
    <source>
        <dbReference type="ARBA" id="ARBA00022741"/>
    </source>
</evidence>
<evidence type="ECO:0000256" key="6">
    <source>
        <dbReference type="ARBA" id="ARBA00023293"/>
    </source>
</evidence>
<reference evidence="9 10" key="1">
    <citation type="journal article" date="2008" name="Proc. Natl. Acad. Sci. U.S.A.">
        <title>Niche adaptation and genome expansion in the chlorophyll d-producing cyanobacterium Acaryochloris marina.</title>
        <authorList>
            <person name="Swingley W.D."/>
            <person name="Chen M."/>
            <person name="Cheung P.C."/>
            <person name="Conrad A.L."/>
            <person name="Dejesa L.C."/>
            <person name="Hao J."/>
            <person name="Honchak B.M."/>
            <person name="Karbach L.E."/>
            <person name="Kurdoglu A."/>
            <person name="Lahiri S."/>
            <person name="Mastrian S.D."/>
            <person name="Miyashita H."/>
            <person name="Page L."/>
            <person name="Ramakrishna P."/>
            <person name="Satoh S."/>
            <person name="Sattley W.M."/>
            <person name="Shimada Y."/>
            <person name="Taylor H.L."/>
            <person name="Tomo T."/>
            <person name="Tsuchiya T."/>
            <person name="Wang Z.T."/>
            <person name="Raymond J."/>
            <person name="Mimuro M."/>
            <person name="Blankenship R.E."/>
            <person name="Touchman J.W."/>
        </authorList>
    </citation>
    <scope>NUCLEOTIDE SEQUENCE [LARGE SCALE GENOMIC DNA]</scope>
    <source>
        <strain evidence="10">MBIC 11017</strain>
    </source>
</reference>
<dbReference type="GO" id="GO:0000166">
    <property type="term" value="F:nucleotide binding"/>
    <property type="evidence" value="ECO:0007669"/>
    <property type="project" value="UniProtKB-KW"/>
</dbReference>
<dbReference type="SUPFAM" id="SSF55874">
    <property type="entry name" value="ATPase domain of HSP90 chaperone/DNA topoisomerase II/histidine kinase"/>
    <property type="match status" value="1"/>
</dbReference>
<dbReference type="Gene3D" id="3.30.450.260">
    <property type="entry name" value="Haem NO binding associated domain"/>
    <property type="match status" value="1"/>
</dbReference>
<sequence length="518" mass="57748">MISSQLSTESSVLSTNGIERSLPPECFAKVFPFHFVFNRNLEILQAGKVLQRIAPEGLMGGQVDDFFQIQRPKVALEFDALLKKSKKLFLIESIHRGFQLKGQLMPIESEDVIFFIGSLWVTDLSDLKGYGVKLKDFATHEPTSDFLYLLQARSTALSDTTHMAEELAAKQVELEQTLQMVQEKNHNLQATLKQLETTQEQLIQSEKMASLGQLIAGIAHEINTPLGAIRSSVENISDFLERNLGALPTFFQALTGDCQQLFSELLDSANQDLVILSSREKRKLKRGNIRMLEAEGIDQADDVADTLAELNYLEEIEAIVPRLQSAEGRQTLDMAYQFSTLLNSTKTIKTATDKAAKVVFALKSYSHFDHTGQKSPTNLIYDIETVLTLYQSQLKNGVEVIRNYDPIPSVSCFHDELSQVWTNLIHNALQAMDYQGTLTLDVQHHENQVQVKIADSGQGIPAEVMPKIFQPFFTTKPPGEGSGLGLDIVHKIVKKHEGDISVVSEPGKTQFTVSIPLT</sequence>
<name>B0C2H6_ACAM1</name>
<dbReference type="OrthoDB" id="9773246at2"/>
<dbReference type="PANTHER" id="PTHR43065">
    <property type="entry name" value="SENSOR HISTIDINE KINASE"/>
    <property type="match status" value="1"/>
</dbReference>
<dbReference type="KEGG" id="amr:AM1_4795"/>
<dbReference type="eggNOG" id="COG4191">
    <property type="taxonomic scope" value="Bacteria"/>
</dbReference>
<dbReference type="SMART" id="SM00388">
    <property type="entry name" value="HisKA"/>
    <property type="match status" value="1"/>
</dbReference>
<dbReference type="RefSeq" id="WP_012165048.1">
    <property type="nucleotide sequence ID" value="NC_009925.1"/>
</dbReference>
<protein>
    <submittedName>
        <fullName evidence="9">Histidine kinase, putative</fullName>
    </submittedName>
</protein>
<dbReference type="InterPro" id="IPR004358">
    <property type="entry name" value="Sig_transdc_His_kin-like_C"/>
</dbReference>
<evidence type="ECO:0000313" key="10">
    <source>
        <dbReference type="Proteomes" id="UP000000268"/>
    </source>
</evidence>
<accession>B0C2H6</accession>
<dbReference type="PANTHER" id="PTHR43065:SF48">
    <property type="entry name" value="HISTIDINE KINASE"/>
    <property type="match status" value="1"/>
</dbReference>
<dbReference type="AlphaFoldDB" id="B0C2H6"/>
<evidence type="ECO:0000256" key="1">
    <source>
        <dbReference type="ARBA" id="ARBA00000085"/>
    </source>
</evidence>
<keyword evidence="10" id="KW-1185">Reference proteome</keyword>
<dbReference type="GO" id="GO:0000155">
    <property type="term" value="F:phosphorelay sensor kinase activity"/>
    <property type="evidence" value="ECO:0007669"/>
    <property type="project" value="InterPro"/>
</dbReference>
<dbReference type="InterPro" id="IPR036890">
    <property type="entry name" value="HATPase_C_sf"/>
</dbReference>
<keyword evidence="2" id="KW-0597">Phosphoprotein</keyword>
<dbReference type="HOGENOM" id="CLU_000445_114_39_3"/>
<evidence type="ECO:0000256" key="4">
    <source>
        <dbReference type="ARBA" id="ARBA00022777"/>
    </source>
</evidence>
<keyword evidence="5" id="KW-0902">Two-component regulatory system</keyword>
<dbReference type="PROSITE" id="PS50109">
    <property type="entry name" value="HIS_KIN"/>
    <property type="match status" value="1"/>
</dbReference>
<dbReference type="InterPro" id="IPR005467">
    <property type="entry name" value="His_kinase_dom"/>
</dbReference>
<evidence type="ECO:0000256" key="5">
    <source>
        <dbReference type="ARBA" id="ARBA00023012"/>
    </source>
</evidence>
<dbReference type="InterPro" id="IPR003661">
    <property type="entry name" value="HisK_dim/P_dom"/>
</dbReference>
<dbReference type="Pfam" id="PF07701">
    <property type="entry name" value="HNOBA"/>
    <property type="match status" value="2"/>
</dbReference>
<keyword evidence="3" id="KW-0547">Nucleotide-binding</keyword>
<evidence type="ECO:0000313" key="9">
    <source>
        <dbReference type="EMBL" id="ABW29766.1"/>
    </source>
</evidence>
<keyword evidence="6" id="KW-0141">cGMP biosynthesis</keyword>
<evidence type="ECO:0000256" key="2">
    <source>
        <dbReference type="ARBA" id="ARBA00022553"/>
    </source>
</evidence>
<evidence type="ECO:0000259" key="8">
    <source>
        <dbReference type="PROSITE" id="PS50109"/>
    </source>
</evidence>
<keyword evidence="4 9" id="KW-0418">Kinase</keyword>
<dbReference type="SMART" id="SM00387">
    <property type="entry name" value="HATPase_c"/>
    <property type="match status" value="1"/>
</dbReference>
<dbReference type="PRINTS" id="PR00344">
    <property type="entry name" value="BCTRLSENSOR"/>
</dbReference>
<keyword evidence="4 9" id="KW-0808">Transferase</keyword>
<evidence type="ECO:0000256" key="7">
    <source>
        <dbReference type="SAM" id="Coils"/>
    </source>
</evidence>
<proteinExistence type="predicted"/>
<dbReference type="Pfam" id="PF02518">
    <property type="entry name" value="HATPase_c"/>
    <property type="match status" value="1"/>
</dbReference>
<dbReference type="Pfam" id="PF00512">
    <property type="entry name" value="HisKA"/>
    <property type="match status" value="1"/>
</dbReference>
<dbReference type="GO" id="GO:0004383">
    <property type="term" value="F:guanylate cyclase activity"/>
    <property type="evidence" value="ECO:0007669"/>
    <property type="project" value="InterPro"/>
</dbReference>
<dbReference type="STRING" id="329726.AM1_4795"/>
<dbReference type="InterPro" id="IPR036097">
    <property type="entry name" value="HisK_dim/P_sf"/>
</dbReference>
<gene>
    <name evidence="9" type="ordered locus">AM1_4795</name>
</gene>
<feature type="domain" description="Histidine kinase" evidence="8">
    <location>
        <begin position="415"/>
        <end position="518"/>
    </location>
</feature>
<comment type="catalytic activity">
    <reaction evidence="1">
        <text>ATP + protein L-histidine = ADP + protein N-phospho-L-histidine.</text>
        <dbReference type="EC" id="2.7.13.3"/>
    </reaction>
</comment>
<feature type="coiled-coil region" evidence="7">
    <location>
        <begin position="164"/>
        <end position="208"/>
    </location>
</feature>
<dbReference type="Gene3D" id="1.10.287.130">
    <property type="match status" value="1"/>
</dbReference>
<dbReference type="Proteomes" id="UP000000268">
    <property type="component" value="Chromosome"/>
</dbReference>
<dbReference type="EMBL" id="CP000828">
    <property type="protein sequence ID" value="ABW29766.1"/>
    <property type="molecule type" value="Genomic_DNA"/>
</dbReference>
<keyword evidence="7" id="KW-0175">Coiled coil</keyword>
<dbReference type="Gene3D" id="3.30.565.10">
    <property type="entry name" value="Histidine kinase-like ATPase, C-terminal domain"/>
    <property type="match status" value="1"/>
</dbReference>